<sequence>MDTSDPAPRVNFELLQRYIGKKVRLVGKVMGLDGDLLTVKAADQGLVYVKVLPGAGHASEYVEIDGIVESPNTVQEQQHVEFGSNFDLNSYNELCKLAHFDYPALFL</sequence>
<accession>A0AAW1PX60</accession>
<dbReference type="GO" id="GO:0006281">
    <property type="term" value="P:DNA repair"/>
    <property type="evidence" value="ECO:0007669"/>
    <property type="project" value="InterPro"/>
</dbReference>
<evidence type="ECO:0000313" key="4">
    <source>
        <dbReference type="EMBL" id="KAK9814149.1"/>
    </source>
</evidence>
<dbReference type="CDD" id="cd04479">
    <property type="entry name" value="RPA3"/>
    <property type="match status" value="1"/>
</dbReference>
<gene>
    <name evidence="4" type="ORF">WJX72_001287</name>
</gene>
<dbReference type="Gene3D" id="2.40.50.140">
    <property type="entry name" value="Nucleic acid-binding proteins"/>
    <property type="match status" value="1"/>
</dbReference>
<keyword evidence="3" id="KW-0539">Nucleus</keyword>
<dbReference type="GO" id="GO:0006260">
    <property type="term" value="P:DNA replication"/>
    <property type="evidence" value="ECO:0007669"/>
    <property type="project" value="InterPro"/>
</dbReference>
<dbReference type="GO" id="GO:0006310">
    <property type="term" value="P:DNA recombination"/>
    <property type="evidence" value="ECO:0007669"/>
    <property type="project" value="InterPro"/>
</dbReference>
<dbReference type="EMBL" id="JALJOR010000007">
    <property type="protein sequence ID" value="KAK9814149.1"/>
    <property type="molecule type" value="Genomic_DNA"/>
</dbReference>
<dbReference type="PANTHER" id="PTHR47058">
    <property type="entry name" value="REPLICATION PROTEIN A 14 KDA SUBUNIT A-RELATED"/>
    <property type="match status" value="1"/>
</dbReference>
<comment type="caution">
    <text evidence="4">The sequence shown here is derived from an EMBL/GenBank/DDBJ whole genome shotgun (WGS) entry which is preliminary data.</text>
</comment>
<dbReference type="GO" id="GO:0003677">
    <property type="term" value="F:DNA binding"/>
    <property type="evidence" value="ECO:0007669"/>
    <property type="project" value="InterPro"/>
</dbReference>
<evidence type="ECO:0000256" key="2">
    <source>
        <dbReference type="ARBA" id="ARBA00009761"/>
    </source>
</evidence>
<dbReference type="SUPFAM" id="SSF50249">
    <property type="entry name" value="Nucleic acid-binding proteins"/>
    <property type="match status" value="1"/>
</dbReference>
<dbReference type="AlphaFoldDB" id="A0AAW1PX60"/>
<evidence type="ECO:0000256" key="3">
    <source>
        <dbReference type="ARBA" id="ARBA00023242"/>
    </source>
</evidence>
<comment type="similarity">
    <text evidence="2">Belongs to the replication factor A protein 3 family.</text>
</comment>
<comment type="subcellular location">
    <subcellularLocation>
        <location evidence="1">Nucleus</location>
    </subcellularLocation>
</comment>
<reference evidence="4 5" key="1">
    <citation type="journal article" date="2024" name="Nat. Commun.">
        <title>Phylogenomics reveals the evolutionary origins of lichenization in chlorophyte algae.</title>
        <authorList>
            <person name="Puginier C."/>
            <person name="Libourel C."/>
            <person name="Otte J."/>
            <person name="Skaloud P."/>
            <person name="Haon M."/>
            <person name="Grisel S."/>
            <person name="Petersen M."/>
            <person name="Berrin J.G."/>
            <person name="Delaux P.M."/>
            <person name="Dal Grande F."/>
            <person name="Keller J."/>
        </authorList>
    </citation>
    <scope>NUCLEOTIDE SEQUENCE [LARGE SCALE GENOMIC DNA]</scope>
    <source>
        <strain evidence="4 5">SAG 2043</strain>
    </source>
</reference>
<organism evidence="4 5">
    <name type="scientific">[Myrmecia] bisecta</name>
    <dbReference type="NCBI Taxonomy" id="41462"/>
    <lineage>
        <taxon>Eukaryota</taxon>
        <taxon>Viridiplantae</taxon>
        <taxon>Chlorophyta</taxon>
        <taxon>core chlorophytes</taxon>
        <taxon>Trebouxiophyceae</taxon>
        <taxon>Trebouxiales</taxon>
        <taxon>Trebouxiaceae</taxon>
        <taxon>Myrmecia</taxon>
    </lineage>
</organism>
<proteinExistence type="inferred from homology"/>
<protein>
    <recommendedName>
        <fullName evidence="6">Replication factor A protein 3</fullName>
    </recommendedName>
</protein>
<dbReference type="PANTHER" id="PTHR47058:SF3">
    <property type="entry name" value="REPLICATION PROTEIN A 14 KDA SUBUNIT A-RELATED"/>
    <property type="match status" value="1"/>
</dbReference>
<evidence type="ECO:0000256" key="1">
    <source>
        <dbReference type="ARBA" id="ARBA00004123"/>
    </source>
</evidence>
<evidence type="ECO:0008006" key="6">
    <source>
        <dbReference type="Google" id="ProtNLM"/>
    </source>
</evidence>
<name>A0AAW1PX60_9CHLO</name>
<keyword evidence="5" id="KW-1185">Reference proteome</keyword>
<dbReference type="InterPro" id="IPR013970">
    <property type="entry name" value="Rfa2"/>
</dbReference>
<evidence type="ECO:0000313" key="5">
    <source>
        <dbReference type="Proteomes" id="UP001489004"/>
    </source>
</evidence>
<dbReference type="Proteomes" id="UP001489004">
    <property type="component" value="Unassembled WGS sequence"/>
</dbReference>
<dbReference type="InterPro" id="IPR012340">
    <property type="entry name" value="NA-bd_OB-fold"/>
</dbReference>
<dbReference type="GO" id="GO:0031981">
    <property type="term" value="C:nuclear lumen"/>
    <property type="evidence" value="ECO:0007669"/>
    <property type="project" value="UniProtKB-ARBA"/>
</dbReference>
<dbReference type="Pfam" id="PF08661">
    <property type="entry name" value="Rep_fac-A_3"/>
    <property type="match status" value="1"/>
</dbReference>